<dbReference type="GO" id="GO:0005829">
    <property type="term" value="C:cytosol"/>
    <property type="evidence" value="ECO:0007669"/>
    <property type="project" value="UniProtKB-SubCell"/>
</dbReference>
<evidence type="ECO:0000313" key="13">
    <source>
        <dbReference type="Proteomes" id="UP000054324"/>
    </source>
</evidence>
<dbReference type="SUPFAM" id="SSF100950">
    <property type="entry name" value="NagB/RpiA/CoA transferase-like"/>
    <property type="match status" value="1"/>
</dbReference>
<dbReference type="GO" id="GO:0003743">
    <property type="term" value="F:translation initiation factor activity"/>
    <property type="evidence" value="ECO:0007669"/>
    <property type="project" value="UniProtKB-KW"/>
</dbReference>
<comment type="subunit">
    <text evidence="9">Component of the translation initiation factor 2B (eIF2B) complex which is a heterodecamer of two sets of five different subunits: alpha, beta, gamma, delta and epsilon. Subunits alpha, beta and delta comprise a regulatory subcomplex and subunits epsilon and gamma comprise a catalytic subcomplex. Within the complex, the hexameric regulatory complex resides at the center, with the two heterodimeric catalytic subcomplexes bound on opposite sides.</text>
</comment>
<evidence type="ECO:0000256" key="3">
    <source>
        <dbReference type="ARBA" id="ARBA00022490"/>
    </source>
</evidence>
<dbReference type="InterPro" id="IPR042529">
    <property type="entry name" value="IF_2B-like_C"/>
</dbReference>
<evidence type="ECO:0000256" key="4">
    <source>
        <dbReference type="ARBA" id="ARBA00022540"/>
    </source>
</evidence>
<dbReference type="GeneID" id="20328276"/>
<evidence type="ECO:0000256" key="5">
    <source>
        <dbReference type="ARBA" id="ARBA00022917"/>
    </source>
</evidence>
<dbReference type="Pfam" id="PF01008">
    <property type="entry name" value="IF-2B"/>
    <property type="match status" value="1"/>
</dbReference>
<dbReference type="InterPro" id="IPR042528">
    <property type="entry name" value="elF-2B_alpha_N"/>
</dbReference>
<dbReference type="Pfam" id="PF01663">
    <property type="entry name" value="Phosphodiest"/>
    <property type="match status" value="1"/>
</dbReference>
<keyword evidence="3" id="KW-0963">Cytoplasm</keyword>
<dbReference type="AlphaFoldDB" id="A0A074ZFG2"/>
<evidence type="ECO:0000256" key="6">
    <source>
        <dbReference type="ARBA" id="ARBA00043898"/>
    </source>
</evidence>
<name>A0A074ZFG2_OPIVI</name>
<evidence type="ECO:0000256" key="8">
    <source>
        <dbReference type="ARBA" id="ARBA00044236"/>
    </source>
</evidence>
<dbReference type="Gene3D" id="1.20.120.1070">
    <property type="entry name" value="Translation initiation factor eIF-2B, N-terminal domain"/>
    <property type="match status" value="1"/>
</dbReference>
<keyword evidence="11" id="KW-0472">Membrane</keyword>
<protein>
    <recommendedName>
        <fullName evidence="7">Translation initiation factor eIF2B subunit alpha</fullName>
    </recommendedName>
    <alternativeName>
        <fullName evidence="8">eIF2B GDP-GTP exchange factor subunit alpha</fullName>
    </alternativeName>
</protein>
<keyword evidence="5" id="KW-0648">Protein biosynthesis</keyword>
<keyword evidence="11" id="KW-0812">Transmembrane</keyword>
<organism evidence="12 13">
    <name type="scientific">Opisthorchis viverrini</name>
    <name type="common">Southeast Asian liver fluke</name>
    <dbReference type="NCBI Taxonomy" id="6198"/>
    <lineage>
        <taxon>Eukaryota</taxon>
        <taxon>Metazoa</taxon>
        <taxon>Spiralia</taxon>
        <taxon>Lophotrochozoa</taxon>
        <taxon>Platyhelminthes</taxon>
        <taxon>Trematoda</taxon>
        <taxon>Digenea</taxon>
        <taxon>Opisthorchiida</taxon>
        <taxon>Opisthorchiata</taxon>
        <taxon>Opisthorchiidae</taxon>
        <taxon>Opisthorchis</taxon>
    </lineage>
</organism>
<gene>
    <name evidence="12" type="ORF">T265_14110</name>
</gene>
<proteinExistence type="inferred from homology"/>
<keyword evidence="11" id="KW-1133">Transmembrane helix</keyword>
<dbReference type="Gene3D" id="3.40.720.10">
    <property type="entry name" value="Alkaline Phosphatase, subunit A"/>
    <property type="match status" value="1"/>
</dbReference>
<evidence type="ECO:0000256" key="2">
    <source>
        <dbReference type="ARBA" id="ARBA00007251"/>
    </source>
</evidence>
<accession>A0A074ZFG2</accession>
<evidence type="ECO:0000256" key="7">
    <source>
        <dbReference type="ARBA" id="ARBA00044208"/>
    </source>
</evidence>
<dbReference type="GO" id="GO:0005085">
    <property type="term" value="F:guanyl-nucleotide exchange factor activity"/>
    <property type="evidence" value="ECO:0007669"/>
    <property type="project" value="TreeGrafter"/>
</dbReference>
<dbReference type="Proteomes" id="UP000054324">
    <property type="component" value="Unassembled WGS sequence"/>
</dbReference>
<dbReference type="RefSeq" id="XP_009170344.1">
    <property type="nucleotide sequence ID" value="XM_009172080.1"/>
</dbReference>
<comment type="similarity">
    <text evidence="2 10">Belongs to the eIF-2B alpha/beta/delta subunits family.</text>
</comment>
<keyword evidence="13" id="KW-1185">Reference proteome</keyword>
<comment type="function">
    <text evidence="6">Acts as a component of the translation initiation factor 2B (eIF2B) complex, which catalyzes the exchange of GDP for GTP on eukaryotic initiation factor 2 (eIF2) gamma subunit. Its guanine nucleotide exchange factor activity is repressed when bound to eIF2 complex phosphorylated on the alpha subunit, thereby limiting the amount of methionyl-initiator methionine tRNA available to the ribosome and consequently global translation is repressed.</text>
</comment>
<dbReference type="InterPro" id="IPR000649">
    <property type="entry name" value="IF-2B-related"/>
</dbReference>
<evidence type="ECO:0000256" key="11">
    <source>
        <dbReference type="SAM" id="Phobius"/>
    </source>
</evidence>
<dbReference type="Gene3D" id="3.40.50.10470">
    <property type="entry name" value="Translation initiation factor eif-2b, domain 2"/>
    <property type="match status" value="1"/>
</dbReference>
<reference evidence="12 13" key="1">
    <citation type="submission" date="2013-11" db="EMBL/GenBank/DDBJ databases">
        <title>Opisthorchis viverrini - life in the bile duct.</title>
        <authorList>
            <person name="Young N.D."/>
            <person name="Nagarajan N."/>
            <person name="Lin S.J."/>
            <person name="Korhonen P.K."/>
            <person name="Jex A.R."/>
            <person name="Hall R.S."/>
            <person name="Safavi-Hemami H."/>
            <person name="Kaewkong W."/>
            <person name="Bertrand D."/>
            <person name="Gao S."/>
            <person name="Seet Q."/>
            <person name="Wongkham S."/>
            <person name="Teh B.T."/>
            <person name="Wongkham C."/>
            <person name="Intapan P.M."/>
            <person name="Maleewong W."/>
            <person name="Yang X."/>
            <person name="Hu M."/>
            <person name="Wang Z."/>
            <person name="Hofmann A."/>
            <person name="Sternberg P.W."/>
            <person name="Tan P."/>
            <person name="Wang J."/>
            <person name="Gasser R.B."/>
        </authorList>
    </citation>
    <scope>NUCLEOTIDE SEQUENCE [LARGE SCALE GENOMIC DNA]</scope>
</reference>
<dbReference type="CTD" id="20328276"/>
<dbReference type="InterPro" id="IPR017850">
    <property type="entry name" value="Alkaline_phosphatase_core_sf"/>
</dbReference>
<dbReference type="InterPro" id="IPR037171">
    <property type="entry name" value="NagB/RpiA_transferase-like"/>
</dbReference>
<dbReference type="KEGG" id="ovi:T265_14110"/>
<dbReference type="InterPro" id="IPR002591">
    <property type="entry name" value="Phosphodiest/P_Trfase"/>
</dbReference>
<dbReference type="PANTHER" id="PTHR45860">
    <property type="entry name" value="TRANSLATION INITIATION FACTOR EIF-2B SUBUNIT ALPHA"/>
    <property type="match status" value="1"/>
</dbReference>
<keyword evidence="4" id="KW-0396">Initiation factor</keyword>
<comment type="subcellular location">
    <subcellularLocation>
        <location evidence="1">Cytoplasm</location>
        <location evidence="1">Cytosol</location>
    </subcellularLocation>
</comment>
<evidence type="ECO:0000313" key="12">
    <source>
        <dbReference type="EMBL" id="KER25928.1"/>
    </source>
</evidence>
<dbReference type="InterPro" id="IPR051501">
    <property type="entry name" value="eIF2B_alpha/beta/delta"/>
</dbReference>
<dbReference type="PANTHER" id="PTHR45860:SF1">
    <property type="entry name" value="TRANSLATION INITIATION FACTOR EIF-2B SUBUNIT ALPHA"/>
    <property type="match status" value="1"/>
</dbReference>
<dbReference type="OrthoDB" id="10249309at2759"/>
<evidence type="ECO:0000256" key="1">
    <source>
        <dbReference type="ARBA" id="ARBA00004514"/>
    </source>
</evidence>
<dbReference type="STRING" id="6198.A0A074ZFG2"/>
<sequence>MHSSGDIAGLFRRICKASPEKSEALAAIDVLTRVLHDSHVSTVQGLHDVLNTAILEMTEADHTYLCVKSACELFQRFITLTISDAPDDFNRCKQVLQERADMFLRKIGACKRQIAENFLNLLPDGGCILVHSYSRVVLSALEAYAASKSNMSATSNLSSSRLHCYVTTCAPHESGRKMTKELARLKIPCTLIPDLSIGYLMPRVSLVLMGAHAVVESGGVLNDLGSSTVAMIAAAFGKPVYVLAESFKFIRAFPLDQHHIPSELKYSSGISPACSPLRNLKMTDALEEDEVEDAEDDFPELHTAWARVNEHRVQTIERTMPITDYTNPFYISYLVTDLGVLTPSVCRSWVSLTPLFLVSFHCVVCVELRPPDSDYSRFPELSFSNQLLSGPPSMPTDRKKSPLLLLLLDSFRWDLLDHFAKRTNRTLRGFDRLITGGGYMKQVRPVFPAECHPNIMSLLTGLYPAEHGMLFTKMYDERRNRSIGFMEQDVHSPTPDVKTKLAKHGRMHVYHLPFCDSLASEWTSCEPHEQSQLTPAKLEETLGRALERLRSGQSDVTVVYYDKLDYVGHEHGPLSDQLLLSHLPALDHVIDRLVDQLTEEAEIRPYLVVTADHGMTEVLGSTESLDRLFSGSPRIKRFSMYLNESIPAEWHSGGTLFPPILLVAKPGFVFISEFWPLDLSHTNLSSLKGAHGYDTTHPDMHVPLFLFGPRIKPSSLYRGIPVDQLYSHQLIASLSTLRPALQSSEAPSNSVPFQLGDSRSSVFQNGLFIATLTTIICLLCLVVLLFSITFVCRSALHFCTPLLDVEEKLIQPEGNLA</sequence>
<feature type="transmembrane region" description="Helical" evidence="11">
    <location>
        <begin position="767"/>
        <end position="792"/>
    </location>
</feature>
<dbReference type="GO" id="GO:0005851">
    <property type="term" value="C:eukaryotic translation initiation factor 2B complex"/>
    <property type="evidence" value="ECO:0007669"/>
    <property type="project" value="TreeGrafter"/>
</dbReference>
<evidence type="ECO:0000256" key="9">
    <source>
        <dbReference type="ARBA" id="ARBA00046432"/>
    </source>
</evidence>
<dbReference type="SUPFAM" id="SSF53649">
    <property type="entry name" value="Alkaline phosphatase-like"/>
    <property type="match status" value="1"/>
</dbReference>
<dbReference type="EMBL" id="KL596762">
    <property type="protein sequence ID" value="KER25928.1"/>
    <property type="molecule type" value="Genomic_DNA"/>
</dbReference>
<evidence type="ECO:0000256" key="10">
    <source>
        <dbReference type="RuleBase" id="RU003814"/>
    </source>
</evidence>